<name>A0AAD7CCB7_9AGAR</name>
<comment type="caution">
    <text evidence="1">The sequence shown here is derived from an EMBL/GenBank/DDBJ whole genome shotgun (WGS) entry which is preliminary data.</text>
</comment>
<proteinExistence type="predicted"/>
<keyword evidence="2" id="KW-1185">Reference proteome</keyword>
<organism evidence="1 2">
    <name type="scientific">Roridomyces roridus</name>
    <dbReference type="NCBI Taxonomy" id="1738132"/>
    <lineage>
        <taxon>Eukaryota</taxon>
        <taxon>Fungi</taxon>
        <taxon>Dikarya</taxon>
        <taxon>Basidiomycota</taxon>
        <taxon>Agaricomycotina</taxon>
        <taxon>Agaricomycetes</taxon>
        <taxon>Agaricomycetidae</taxon>
        <taxon>Agaricales</taxon>
        <taxon>Marasmiineae</taxon>
        <taxon>Mycenaceae</taxon>
        <taxon>Roridomyces</taxon>
    </lineage>
</organism>
<accession>A0AAD7CCB7</accession>
<gene>
    <name evidence="1" type="ORF">FB45DRAFT_999644</name>
</gene>
<sequence>MGDVPLWGTPISEGPAFPNVHNLQLDIDFSTMHRNLIIFSKFPAVLKLWLDDWADSEDEPTDVPLRCTLDVLPLLQEYCGIWTPLHFLLPKPTLARIALSLCTPGELLSELRGEYKHITSLNARLPELDQQTLSSICACLPGLLDLRFSIFYDLEDGDVNDGFNPKATNFFSALADTPGLLGVPPTLQRLAISWEFDFDCLTIFDYFPVASPDRIPDFLVMRDTLRERCPTLRTLWFDGQDFMFKWRQLLGREEMEQENEIEDTEIENLREKLDDFWEGR</sequence>
<evidence type="ECO:0000313" key="1">
    <source>
        <dbReference type="EMBL" id="KAJ7644683.1"/>
    </source>
</evidence>
<dbReference type="EMBL" id="JARKIF010000003">
    <property type="protein sequence ID" value="KAJ7644683.1"/>
    <property type="molecule type" value="Genomic_DNA"/>
</dbReference>
<dbReference type="Proteomes" id="UP001221142">
    <property type="component" value="Unassembled WGS sequence"/>
</dbReference>
<reference evidence="1" key="1">
    <citation type="submission" date="2023-03" db="EMBL/GenBank/DDBJ databases">
        <title>Massive genome expansion in bonnet fungi (Mycena s.s.) driven by repeated elements and novel gene families across ecological guilds.</title>
        <authorList>
            <consortium name="Lawrence Berkeley National Laboratory"/>
            <person name="Harder C.B."/>
            <person name="Miyauchi S."/>
            <person name="Viragh M."/>
            <person name="Kuo A."/>
            <person name="Thoen E."/>
            <person name="Andreopoulos B."/>
            <person name="Lu D."/>
            <person name="Skrede I."/>
            <person name="Drula E."/>
            <person name="Henrissat B."/>
            <person name="Morin E."/>
            <person name="Kohler A."/>
            <person name="Barry K."/>
            <person name="LaButti K."/>
            <person name="Morin E."/>
            <person name="Salamov A."/>
            <person name="Lipzen A."/>
            <person name="Mereny Z."/>
            <person name="Hegedus B."/>
            <person name="Baldrian P."/>
            <person name="Stursova M."/>
            <person name="Weitz H."/>
            <person name="Taylor A."/>
            <person name="Grigoriev I.V."/>
            <person name="Nagy L.G."/>
            <person name="Martin F."/>
            <person name="Kauserud H."/>
        </authorList>
    </citation>
    <scope>NUCLEOTIDE SEQUENCE</scope>
    <source>
        <strain evidence="1">9284</strain>
    </source>
</reference>
<dbReference type="AlphaFoldDB" id="A0AAD7CCB7"/>
<protein>
    <submittedName>
        <fullName evidence="1">Uncharacterized protein</fullName>
    </submittedName>
</protein>
<evidence type="ECO:0000313" key="2">
    <source>
        <dbReference type="Proteomes" id="UP001221142"/>
    </source>
</evidence>